<organism evidence="1 2">
    <name type="scientific">Dryococelus australis</name>
    <dbReference type="NCBI Taxonomy" id="614101"/>
    <lineage>
        <taxon>Eukaryota</taxon>
        <taxon>Metazoa</taxon>
        <taxon>Ecdysozoa</taxon>
        <taxon>Arthropoda</taxon>
        <taxon>Hexapoda</taxon>
        <taxon>Insecta</taxon>
        <taxon>Pterygota</taxon>
        <taxon>Neoptera</taxon>
        <taxon>Polyneoptera</taxon>
        <taxon>Phasmatodea</taxon>
        <taxon>Verophasmatodea</taxon>
        <taxon>Anareolatae</taxon>
        <taxon>Phasmatidae</taxon>
        <taxon>Eurycanthinae</taxon>
        <taxon>Dryococelus</taxon>
    </lineage>
</organism>
<comment type="caution">
    <text evidence="1">The sequence shown here is derived from an EMBL/GenBank/DDBJ whole genome shotgun (WGS) entry which is preliminary data.</text>
</comment>
<name>A0ABQ9G620_9NEOP</name>
<proteinExistence type="predicted"/>
<dbReference type="PANTHER" id="PTHR10773">
    <property type="entry name" value="DNA-DIRECTED RNA POLYMERASES I, II, AND III SUBUNIT RPABC2"/>
    <property type="match status" value="1"/>
</dbReference>
<protein>
    <submittedName>
        <fullName evidence="1">Uncharacterized protein</fullName>
    </submittedName>
</protein>
<dbReference type="PANTHER" id="PTHR10773:SF19">
    <property type="match status" value="1"/>
</dbReference>
<accession>A0ABQ9G620</accession>
<sequence length="358" mass="41018">MLTCKHKGGSLKCDELGMQDLPGMNRKFYSNPNKQVRNYFILKHVTIETPNRHRPRNTHNQRQITVKCFLNKQRNGVVSRAQFCKLTFTETLGDSTDKVNNLCKVFFENDCTPEEKRGGDTRSSYCVDKRAAVKACIESRRSYLASDLSRAKLREIYKKVAQNIQVNYEFFRNYEFFDNEYNIGFGSPASDVCSLSLLHKENLKLNPEGEIKSRLETVLSVDKLKAKSFYTNLQTVVQGAKVYYNLEVCESLATDRQSTYSTFCYIWLQNEYAKGSCQISSAVYHRLCNSDLTVIHALGLVTDGCGGQNKNRMMVGMACTWLQNDALPSVQSVFLQFPIVGHSYIPHRTEFSDELRRK</sequence>
<evidence type="ECO:0000313" key="1">
    <source>
        <dbReference type="EMBL" id="KAJ8867909.1"/>
    </source>
</evidence>
<reference evidence="1 2" key="1">
    <citation type="submission" date="2023-02" db="EMBL/GenBank/DDBJ databases">
        <title>LHISI_Scaffold_Assembly.</title>
        <authorList>
            <person name="Stuart O.P."/>
            <person name="Cleave R."/>
            <person name="Magrath M.J.L."/>
            <person name="Mikheyev A.S."/>
        </authorList>
    </citation>
    <scope>NUCLEOTIDE SEQUENCE [LARGE SCALE GENOMIC DNA]</scope>
    <source>
        <strain evidence="1">Daus_M_001</strain>
        <tissue evidence="1">Leg muscle</tissue>
    </source>
</reference>
<dbReference type="EMBL" id="JARBHB010000015">
    <property type="protein sequence ID" value="KAJ8867909.1"/>
    <property type="molecule type" value="Genomic_DNA"/>
</dbReference>
<keyword evidence="2" id="KW-1185">Reference proteome</keyword>
<gene>
    <name evidence="1" type="ORF">PR048_031717</name>
</gene>
<evidence type="ECO:0000313" key="2">
    <source>
        <dbReference type="Proteomes" id="UP001159363"/>
    </source>
</evidence>
<dbReference type="Proteomes" id="UP001159363">
    <property type="component" value="Chromosome 14"/>
</dbReference>